<dbReference type="EMBL" id="WEIX01007911">
    <property type="protein sequence ID" value="NWH21784.1"/>
    <property type="molecule type" value="Genomic_DNA"/>
</dbReference>
<feature type="non-terminal residue" evidence="1">
    <location>
        <position position="1"/>
    </location>
</feature>
<proteinExistence type="predicted"/>
<comment type="caution">
    <text evidence="1">The sequence shown here is derived from an EMBL/GenBank/DDBJ whole genome shotgun (WGS) entry which is preliminary data.</text>
</comment>
<sequence>VTEVLQLSDALRDDVLPELGVRFEDHEGLPTVVKLVDKDTLLKEREEKKKV</sequence>
<feature type="non-terminal residue" evidence="1">
    <location>
        <position position="51"/>
    </location>
</feature>
<keyword evidence="2" id="KW-1185">Reference proteome</keyword>
<dbReference type="Proteomes" id="UP000640762">
    <property type="component" value="Unassembled WGS sequence"/>
</dbReference>
<protein>
    <submittedName>
        <fullName evidence="1">SYCC protein</fullName>
    </submittedName>
</protein>
<dbReference type="AlphaFoldDB" id="A0A850TT93"/>
<reference evidence="1" key="1">
    <citation type="submission" date="2019-10" db="EMBL/GenBank/DDBJ databases">
        <title>Bird 10,000 Genomes (B10K) Project - Family phase.</title>
        <authorList>
            <person name="Zhang G."/>
        </authorList>
    </citation>
    <scope>NUCLEOTIDE SEQUENCE</scope>
    <source>
        <strain evidence="1">B10K-DU-012-65</strain>
        <tissue evidence="1">Muscle</tissue>
    </source>
</reference>
<gene>
    <name evidence="1" type="primary">Cars</name>
    <name evidence="1" type="ORF">GRUAME_R14120</name>
</gene>
<evidence type="ECO:0000313" key="1">
    <source>
        <dbReference type="EMBL" id="NWH21784.1"/>
    </source>
</evidence>
<organism evidence="1 2">
    <name type="scientific">Grus americana</name>
    <name type="common">Whooping crane</name>
    <dbReference type="NCBI Taxonomy" id="9117"/>
    <lineage>
        <taxon>Eukaryota</taxon>
        <taxon>Metazoa</taxon>
        <taxon>Chordata</taxon>
        <taxon>Craniata</taxon>
        <taxon>Vertebrata</taxon>
        <taxon>Euteleostomi</taxon>
        <taxon>Archelosauria</taxon>
        <taxon>Archosauria</taxon>
        <taxon>Dinosauria</taxon>
        <taxon>Saurischia</taxon>
        <taxon>Theropoda</taxon>
        <taxon>Coelurosauria</taxon>
        <taxon>Aves</taxon>
        <taxon>Neognathae</taxon>
        <taxon>Neoaves</taxon>
        <taxon>Gruiformes</taxon>
        <taxon>Gruidae</taxon>
        <taxon>Grus</taxon>
    </lineage>
</organism>
<name>A0A850TT93_GRUAM</name>
<evidence type="ECO:0000313" key="2">
    <source>
        <dbReference type="Proteomes" id="UP000640762"/>
    </source>
</evidence>
<accession>A0A850TT93</accession>